<reference evidence="2 3" key="1">
    <citation type="submission" date="2019-02" db="EMBL/GenBank/DDBJ databases">
        <title>Genome sequencing of the rare red list fungi Dentipellis fragilis.</title>
        <authorList>
            <person name="Buettner E."/>
            <person name="Kellner H."/>
        </authorList>
    </citation>
    <scope>NUCLEOTIDE SEQUENCE [LARGE SCALE GENOMIC DNA]</scope>
    <source>
        <strain evidence="2 3">DSM 105465</strain>
    </source>
</reference>
<dbReference type="InterPro" id="IPR032675">
    <property type="entry name" value="LRR_dom_sf"/>
</dbReference>
<dbReference type="Gene3D" id="3.80.10.10">
    <property type="entry name" value="Ribonuclease Inhibitor"/>
    <property type="match status" value="1"/>
</dbReference>
<organism evidence="2 3">
    <name type="scientific">Dentipellis fragilis</name>
    <dbReference type="NCBI Taxonomy" id="205917"/>
    <lineage>
        <taxon>Eukaryota</taxon>
        <taxon>Fungi</taxon>
        <taxon>Dikarya</taxon>
        <taxon>Basidiomycota</taxon>
        <taxon>Agaricomycotina</taxon>
        <taxon>Agaricomycetes</taxon>
        <taxon>Russulales</taxon>
        <taxon>Hericiaceae</taxon>
        <taxon>Dentipellis</taxon>
    </lineage>
</organism>
<keyword evidence="3" id="KW-1185">Reference proteome</keyword>
<evidence type="ECO:0000313" key="2">
    <source>
        <dbReference type="EMBL" id="TFY66457.1"/>
    </source>
</evidence>
<evidence type="ECO:0000313" key="3">
    <source>
        <dbReference type="Proteomes" id="UP000298327"/>
    </source>
</evidence>
<dbReference type="OrthoDB" id="273181at2759"/>
<dbReference type="Proteomes" id="UP000298327">
    <property type="component" value="Unassembled WGS sequence"/>
</dbReference>
<comment type="caution">
    <text evidence="2">The sequence shown here is derived from an EMBL/GenBank/DDBJ whole genome shotgun (WGS) entry which is preliminary data.</text>
</comment>
<gene>
    <name evidence="2" type="ORF">EVG20_g4636</name>
</gene>
<protein>
    <submittedName>
        <fullName evidence="2">Uncharacterized protein</fullName>
    </submittedName>
</protein>
<proteinExistence type="predicted"/>
<dbReference type="AlphaFoldDB" id="A0A4Y9YXH8"/>
<evidence type="ECO:0000256" key="1">
    <source>
        <dbReference type="SAM" id="MobiDB-lite"/>
    </source>
</evidence>
<dbReference type="EMBL" id="SEOQ01000246">
    <property type="protein sequence ID" value="TFY66457.1"/>
    <property type="molecule type" value="Genomic_DNA"/>
</dbReference>
<accession>A0A4Y9YXH8</accession>
<feature type="region of interest" description="Disordered" evidence="1">
    <location>
        <begin position="70"/>
        <end position="89"/>
    </location>
</feature>
<dbReference type="SUPFAM" id="SSF52047">
    <property type="entry name" value="RNI-like"/>
    <property type="match status" value="1"/>
</dbReference>
<sequence length="682" mass="75903">MTCMEDGWAHKCRERGDVGADDKIPPRPAPTGNACQVATHAVVHLLFPSAPPCTTSGLAALCAACTKVGSSTTTSMGYSDAPRKSPSDRNSYYALSSLSSWSLRHTAALSLKSPTDSKYIQVSGPCEASCFFTRLELSSQIVSVGGLKTAASLRLFAIALSAQRHHDNTMHGFLHIKEIIDQIIDNLYIPRDFDAEMRRAREDGRWLQQITQRTQYSSLVTLACTSKEFTERCLDLLWWDLDSLVPIFVALGVSIRFFKEKERHDREFGISYMDEYQLDGVDIAELLGNADTERASYYLRRTRNLYTDGEELTPILLESLSAVMRGPHVPILPNVSQIFWKVNSSYYDDDFVYAQDIEMFGSPQVTRLALYPVEVTDSFHEHFPNLTGLDFFNCFTDTEPYDQAIARSVQYFSLHALDCHGYNIMPQTFGNLASMPALHRLCMANIPSVQLPAPRSPQSGPPHPFFTSLTQLDMTATPLATCCDLLRALDNPRALQLLRAGFPVSGWSPAGIEMFISSVSALCSPETLSDLAVTTASGGQWSERRVQVNVETSRVTSAMLRLLLRFTNLEFCDILAPALDCDDAFIESIASAAPRLVAVGLRSLPQYQHHSRLTLRSLYSLAKHCPYLRFMELNHLVSDIDQEGNQSFSGLKRTWDRERGLGVLPHLEIDIKGVDEALGARA</sequence>
<name>A0A4Y9YXH8_9AGAM</name>